<sequence>MCGSPEYMAPETISGTGYGKSVDWWALGTLFYEMVIGLPPFYSEDPHEMTKLILSAPLKFPPGISKNATSLISMLLNRDPSRRLGSGESDVEEIKSHPFFRSINWTKVLNKEIDPPFKPHLNGPLDLSYFDPLCTIHSLPINPNSYNNNLSETDQMAFQGFSYSAPEFFNLTSSISGGGNNSGVVGATPNSAVSSPSLMRSNQNTPPNVLRSNNNSPMTIVQSTPPIYSFTSISQQHHQQQQQQFNNSPSSAQSTPSSPPPPNPTIKQNGSWVQPQYPHLHQPPPTEATLYQTPRT</sequence>
<dbReference type="InParanoid" id="D3BFC5"/>
<dbReference type="Gene3D" id="3.30.200.20">
    <property type="entry name" value="Phosphorylase Kinase, domain 1"/>
    <property type="match status" value="1"/>
</dbReference>
<dbReference type="InterPro" id="IPR011009">
    <property type="entry name" value="Kinase-like_dom_sf"/>
</dbReference>
<dbReference type="InterPro" id="IPR017892">
    <property type="entry name" value="Pkinase_C"/>
</dbReference>
<dbReference type="SMART" id="SM00220">
    <property type="entry name" value="S_TKc"/>
    <property type="match status" value="1"/>
</dbReference>
<evidence type="ECO:0000256" key="3">
    <source>
        <dbReference type="ARBA" id="ARBA00022679"/>
    </source>
</evidence>
<dbReference type="GeneID" id="31362140"/>
<dbReference type="STRING" id="670386.D3BFC5"/>
<feature type="domain" description="Protein kinase" evidence="8">
    <location>
        <begin position="1"/>
        <end position="100"/>
    </location>
</feature>
<keyword evidence="4" id="KW-0547">Nucleotide-binding</keyword>
<dbReference type="Proteomes" id="UP000001396">
    <property type="component" value="Unassembled WGS sequence"/>
</dbReference>
<dbReference type="SUPFAM" id="SSF56112">
    <property type="entry name" value="Protein kinase-like (PK-like)"/>
    <property type="match status" value="1"/>
</dbReference>
<feature type="domain" description="AGC-kinase C-terminal" evidence="9">
    <location>
        <begin position="101"/>
        <end position="173"/>
    </location>
</feature>
<keyword evidence="2" id="KW-0597">Phosphoprotein</keyword>
<evidence type="ECO:0000313" key="11">
    <source>
        <dbReference type="Proteomes" id="UP000001396"/>
    </source>
</evidence>
<dbReference type="PANTHER" id="PTHR24351">
    <property type="entry name" value="RIBOSOMAL PROTEIN S6 KINASE"/>
    <property type="match status" value="1"/>
</dbReference>
<proteinExistence type="predicted"/>
<evidence type="ECO:0000256" key="5">
    <source>
        <dbReference type="ARBA" id="ARBA00022777"/>
    </source>
</evidence>
<reference evidence="10 11" key="1">
    <citation type="journal article" date="2011" name="Genome Res.">
        <title>Phylogeny-wide analysis of social amoeba genomes highlights ancient origins for complex intercellular communication.</title>
        <authorList>
            <person name="Heidel A.J."/>
            <person name="Lawal H.M."/>
            <person name="Felder M."/>
            <person name="Schilde C."/>
            <person name="Helps N.R."/>
            <person name="Tunggal B."/>
            <person name="Rivero F."/>
            <person name="John U."/>
            <person name="Schleicher M."/>
            <person name="Eichinger L."/>
            <person name="Platzer M."/>
            <person name="Noegel A.A."/>
            <person name="Schaap P."/>
            <person name="Gloeckner G."/>
        </authorList>
    </citation>
    <scope>NUCLEOTIDE SEQUENCE [LARGE SCALE GENOMIC DNA]</scope>
    <source>
        <strain evidence="11">ATCC 26659 / Pp 5 / PN500</strain>
    </source>
</reference>
<keyword evidence="1" id="KW-0723">Serine/threonine-protein kinase</keyword>
<name>D3BFC5_HETP5</name>
<evidence type="ECO:0000256" key="4">
    <source>
        <dbReference type="ARBA" id="ARBA00022741"/>
    </source>
</evidence>
<dbReference type="InterPro" id="IPR000961">
    <property type="entry name" value="AGC-kinase_C"/>
</dbReference>
<evidence type="ECO:0000256" key="7">
    <source>
        <dbReference type="SAM" id="MobiDB-lite"/>
    </source>
</evidence>
<dbReference type="Pfam" id="PF00433">
    <property type="entry name" value="Pkinase_C"/>
    <property type="match status" value="1"/>
</dbReference>
<dbReference type="SMART" id="SM00133">
    <property type="entry name" value="S_TK_X"/>
    <property type="match status" value="1"/>
</dbReference>
<evidence type="ECO:0000256" key="1">
    <source>
        <dbReference type="ARBA" id="ARBA00022527"/>
    </source>
</evidence>
<accession>D3BFC5</accession>
<evidence type="ECO:0000259" key="9">
    <source>
        <dbReference type="PROSITE" id="PS51285"/>
    </source>
</evidence>
<dbReference type="Pfam" id="PF00069">
    <property type="entry name" value="Pkinase"/>
    <property type="match status" value="1"/>
</dbReference>
<evidence type="ECO:0000256" key="2">
    <source>
        <dbReference type="ARBA" id="ARBA00022553"/>
    </source>
</evidence>
<dbReference type="InterPro" id="IPR000719">
    <property type="entry name" value="Prot_kinase_dom"/>
</dbReference>
<dbReference type="RefSeq" id="XP_020431960.1">
    <property type="nucleotide sequence ID" value="XM_020577512.1"/>
</dbReference>
<keyword evidence="5" id="KW-0418">Kinase</keyword>
<dbReference type="GO" id="GO:0005524">
    <property type="term" value="F:ATP binding"/>
    <property type="evidence" value="ECO:0007669"/>
    <property type="project" value="UniProtKB-KW"/>
</dbReference>
<comment type="caution">
    <text evidence="10">The sequence shown here is derived from an EMBL/GenBank/DDBJ whole genome shotgun (WGS) entry which is preliminary data.</text>
</comment>
<dbReference type="AlphaFoldDB" id="D3BFC5"/>
<keyword evidence="11" id="KW-1185">Reference proteome</keyword>
<keyword evidence="6" id="KW-0067">ATP-binding</keyword>
<protein>
    <submittedName>
        <fullName evidence="10">Uncharacterized protein</fullName>
    </submittedName>
</protein>
<evidence type="ECO:0000256" key="6">
    <source>
        <dbReference type="ARBA" id="ARBA00022840"/>
    </source>
</evidence>
<dbReference type="GO" id="GO:0004674">
    <property type="term" value="F:protein serine/threonine kinase activity"/>
    <property type="evidence" value="ECO:0007669"/>
    <property type="project" value="UniProtKB-KW"/>
</dbReference>
<evidence type="ECO:0000313" key="10">
    <source>
        <dbReference type="EMBL" id="EFA79839.1"/>
    </source>
</evidence>
<keyword evidence="3" id="KW-0808">Transferase</keyword>
<organism evidence="10 11">
    <name type="scientific">Heterostelium pallidum (strain ATCC 26659 / Pp 5 / PN500)</name>
    <name type="common">Cellular slime mold</name>
    <name type="synonym">Polysphondylium pallidum</name>
    <dbReference type="NCBI Taxonomy" id="670386"/>
    <lineage>
        <taxon>Eukaryota</taxon>
        <taxon>Amoebozoa</taxon>
        <taxon>Evosea</taxon>
        <taxon>Eumycetozoa</taxon>
        <taxon>Dictyostelia</taxon>
        <taxon>Acytosteliales</taxon>
        <taxon>Acytosteliaceae</taxon>
        <taxon>Heterostelium</taxon>
    </lineage>
</organism>
<evidence type="ECO:0000259" key="8">
    <source>
        <dbReference type="PROSITE" id="PS50011"/>
    </source>
</evidence>
<dbReference type="EMBL" id="ADBJ01000031">
    <property type="protein sequence ID" value="EFA79839.1"/>
    <property type="molecule type" value="Genomic_DNA"/>
</dbReference>
<dbReference type="PROSITE" id="PS50011">
    <property type="entry name" value="PROTEIN_KINASE_DOM"/>
    <property type="match status" value="1"/>
</dbReference>
<feature type="compositionally biased region" description="Polar residues" evidence="7">
    <location>
        <begin position="188"/>
        <end position="234"/>
    </location>
</feature>
<dbReference type="PROSITE" id="PS51285">
    <property type="entry name" value="AGC_KINASE_CTER"/>
    <property type="match status" value="1"/>
</dbReference>
<dbReference type="Gene3D" id="1.10.510.10">
    <property type="entry name" value="Transferase(Phosphotransferase) domain 1"/>
    <property type="match status" value="1"/>
</dbReference>
<gene>
    <name evidence="10" type="ORF">PPL_06658</name>
</gene>
<feature type="compositionally biased region" description="Low complexity" evidence="7">
    <location>
        <begin position="235"/>
        <end position="256"/>
    </location>
</feature>
<feature type="region of interest" description="Disordered" evidence="7">
    <location>
        <begin position="182"/>
        <end position="296"/>
    </location>
</feature>